<sequence length="105" mass="10178">MRRVALVVATAATALLAGCVPAPSPSQPTAISPAPSTTSPPPGTTSPSSTTPGPAEHGSLARCLHEHGVPDSAGTAVLGPPPGVDPGVWDQAMKACSPLEPGPAS</sequence>
<feature type="chain" id="PRO_5038421924" description="Lipoprotein" evidence="2">
    <location>
        <begin position="23"/>
        <end position="105"/>
    </location>
</feature>
<dbReference type="AlphaFoldDB" id="A0A064CK76"/>
<keyword evidence="4" id="KW-1185">Reference proteome</keyword>
<reference evidence="3" key="1">
    <citation type="submission" date="2014-05" db="EMBL/GenBank/DDBJ databases">
        <title>Genome sequence of Mycobacterium aromaticivorans strain JS19b1T (= DSM 45407T).</title>
        <authorList>
            <person name="Kwak Y."/>
            <person name="Park G.-S."/>
            <person name="Li Q.X."/>
            <person name="Lee S.-E."/>
            <person name="Shin J.-H."/>
        </authorList>
    </citation>
    <scope>NUCLEOTIDE SEQUENCE [LARGE SCALE GENOMIC DNA]</scope>
    <source>
        <strain evidence="3">JS19b1</strain>
    </source>
</reference>
<dbReference type="EMBL" id="JALN02000001">
    <property type="protein sequence ID" value="KDE99192.1"/>
    <property type="molecule type" value="Genomic_DNA"/>
</dbReference>
<accession>A0A064CK76</accession>
<evidence type="ECO:0000256" key="1">
    <source>
        <dbReference type="SAM" id="MobiDB-lite"/>
    </source>
</evidence>
<comment type="caution">
    <text evidence="3">The sequence shown here is derived from an EMBL/GenBank/DDBJ whole genome shotgun (WGS) entry which is preliminary data.</text>
</comment>
<dbReference type="RefSeq" id="WP_036341583.1">
    <property type="nucleotide sequence ID" value="NZ_JALN02000001.1"/>
</dbReference>
<protein>
    <recommendedName>
        <fullName evidence="5">Lipoprotein</fullName>
    </recommendedName>
</protein>
<name>A0A064CK76_9MYCO</name>
<keyword evidence="2" id="KW-0732">Signal</keyword>
<feature type="compositionally biased region" description="Low complexity" evidence="1">
    <location>
        <begin position="45"/>
        <end position="55"/>
    </location>
</feature>
<organism evidence="3 4">
    <name type="scientific">Mycolicibacterium aromaticivorans JS19b1 = JCM 16368</name>
    <dbReference type="NCBI Taxonomy" id="1440774"/>
    <lineage>
        <taxon>Bacteria</taxon>
        <taxon>Bacillati</taxon>
        <taxon>Actinomycetota</taxon>
        <taxon>Actinomycetes</taxon>
        <taxon>Mycobacteriales</taxon>
        <taxon>Mycobacteriaceae</taxon>
        <taxon>Mycolicibacterium</taxon>
    </lineage>
</organism>
<evidence type="ECO:0000256" key="2">
    <source>
        <dbReference type="SAM" id="SignalP"/>
    </source>
</evidence>
<dbReference type="Proteomes" id="UP000022835">
    <property type="component" value="Unassembled WGS sequence"/>
</dbReference>
<evidence type="ECO:0000313" key="4">
    <source>
        <dbReference type="Proteomes" id="UP000022835"/>
    </source>
</evidence>
<feature type="compositionally biased region" description="Low complexity" evidence="1">
    <location>
        <begin position="27"/>
        <end position="37"/>
    </location>
</feature>
<evidence type="ECO:0008006" key="5">
    <source>
        <dbReference type="Google" id="ProtNLM"/>
    </source>
</evidence>
<evidence type="ECO:0000313" key="3">
    <source>
        <dbReference type="EMBL" id="KDE99192.1"/>
    </source>
</evidence>
<dbReference type="PROSITE" id="PS51257">
    <property type="entry name" value="PROKAR_LIPOPROTEIN"/>
    <property type="match status" value="1"/>
</dbReference>
<feature type="region of interest" description="Disordered" evidence="1">
    <location>
        <begin position="19"/>
        <end position="105"/>
    </location>
</feature>
<gene>
    <name evidence="3" type="ORF">Y900_009585</name>
</gene>
<proteinExistence type="predicted"/>
<dbReference type="STRING" id="1440774.Y900_009585"/>
<feature type="signal peptide" evidence="2">
    <location>
        <begin position="1"/>
        <end position="22"/>
    </location>
</feature>
<dbReference type="eggNOG" id="ENOG5031TST">
    <property type="taxonomic scope" value="Bacteria"/>
</dbReference>